<dbReference type="PANTHER" id="PTHR43155:SF2">
    <property type="entry name" value="CYCLIC DI-GMP PHOSPHODIESTERASE PA4108"/>
    <property type="match status" value="1"/>
</dbReference>
<evidence type="ECO:0000256" key="1">
    <source>
        <dbReference type="SAM" id="MobiDB-lite"/>
    </source>
</evidence>
<gene>
    <name evidence="3" type="ORF">ABE65_021350</name>
</gene>
<evidence type="ECO:0000313" key="3">
    <source>
        <dbReference type="EMBL" id="ANC79210.1"/>
    </source>
</evidence>
<evidence type="ECO:0000313" key="4">
    <source>
        <dbReference type="Proteomes" id="UP000076623"/>
    </source>
</evidence>
<reference evidence="3 4" key="1">
    <citation type="submission" date="2016-04" db="EMBL/GenBank/DDBJ databases">
        <title>Complete genome sequence of Fictibacillus phosphorivorans G25-29, a strain toxic to nematodes.</title>
        <authorList>
            <person name="Zheng Z."/>
        </authorList>
    </citation>
    <scope>NUCLEOTIDE SEQUENCE [LARGE SCALE GENOMIC DNA]</scope>
    <source>
        <strain evidence="3 4">G25-29</strain>
    </source>
</reference>
<dbReference type="PROSITE" id="PS51832">
    <property type="entry name" value="HD_GYP"/>
    <property type="match status" value="1"/>
</dbReference>
<dbReference type="Proteomes" id="UP000076623">
    <property type="component" value="Chromosome"/>
</dbReference>
<feature type="region of interest" description="Disordered" evidence="1">
    <location>
        <begin position="61"/>
        <end position="81"/>
    </location>
</feature>
<dbReference type="CDD" id="cd00077">
    <property type="entry name" value="HDc"/>
    <property type="match status" value="1"/>
</dbReference>
<dbReference type="Pfam" id="PF13487">
    <property type="entry name" value="HD_5"/>
    <property type="match status" value="1"/>
</dbReference>
<accession>A0A160ISB1</accession>
<dbReference type="SUPFAM" id="SSF109604">
    <property type="entry name" value="HD-domain/PDEase-like"/>
    <property type="match status" value="1"/>
</dbReference>
<dbReference type="PANTHER" id="PTHR43155">
    <property type="entry name" value="CYCLIC DI-GMP PHOSPHODIESTERASE PA4108-RELATED"/>
    <property type="match status" value="1"/>
</dbReference>
<dbReference type="KEGG" id="fpn:ABE65_021350"/>
<dbReference type="EMBL" id="CP015378">
    <property type="protein sequence ID" value="ANC79210.1"/>
    <property type="molecule type" value="Genomic_DNA"/>
</dbReference>
<dbReference type="Gene3D" id="1.10.3210.10">
    <property type="entry name" value="Hypothetical protein af1432"/>
    <property type="match status" value="1"/>
</dbReference>
<dbReference type="AlphaFoldDB" id="A0A160ISB1"/>
<feature type="domain" description="HD-GYP" evidence="2">
    <location>
        <begin position="132"/>
        <end position="328"/>
    </location>
</feature>
<sequence>MKIKTSQARAGQMLVQDVFSMTNQPIVNKNTRLNSEHLRVLTRFQIDEIDVLNESSYGMNTTQRVKDPLSNRSDATTSEEQIQIHKPGKDDLTFPALYMQTVKRYKQLFTNWQSGSPVDMLEVRQSVLPVLEMGSTVPKEILLLHHYATSADYMYHHSIAVGILSTFLAKKLNFSSGDCIQIGLAGVLSDCGMAKVQPTLLKKSGSLTTAEYDEVKKHTIQGYNMLKKIPSIKEGVLLGVLQHHERTDGSGYPLKVKGNKLHPFSKILAVADVYLAMTAERPYRSKQSPFKVLEMMMKDQFGKFDHQVMQAMLAGLSTLSVGSRVRLTNYDIGEIVFIEESQPTRPMIKLEESGDIIALKNRNDLFIEELLS</sequence>
<dbReference type="InterPro" id="IPR037522">
    <property type="entry name" value="HD_GYP_dom"/>
</dbReference>
<organism evidence="3 4">
    <name type="scientific">Fictibacillus phosphorivorans</name>
    <dbReference type="NCBI Taxonomy" id="1221500"/>
    <lineage>
        <taxon>Bacteria</taxon>
        <taxon>Bacillati</taxon>
        <taxon>Bacillota</taxon>
        <taxon>Bacilli</taxon>
        <taxon>Bacillales</taxon>
        <taxon>Fictibacillaceae</taxon>
        <taxon>Fictibacillus</taxon>
    </lineage>
</organism>
<proteinExistence type="predicted"/>
<keyword evidence="4" id="KW-1185">Reference proteome</keyword>
<dbReference type="STRING" id="1221500.ABE65_021350"/>
<protein>
    <recommendedName>
        <fullName evidence="2">HD-GYP domain-containing protein</fullName>
    </recommendedName>
</protein>
<name>A0A160ISB1_9BACL</name>
<dbReference type="RefSeq" id="WP_066399577.1">
    <property type="nucleotide sequence ID" value="NZ_CP015378.1"/>
</dbReference>
<dbReference type="InterPro" id="IPR003607">
    <property type="entry name" value="HD/PDEase_dom"/>
</dbReference>
<evidence type="ECO:0000259" key="2">
    <source>
        <dbReference type="PROSITE" id="PS51832"/>
    </source>
</evidence>
<feature type="compositionally biased region" description="Polar residues" evidence="1">
    <location>
        <begin position="70"/>
        <end position="81"/>
    </location>
</feature>